<dbReference type="SUPFAM" id="SSF46565">
    <property type="entry name" value="Chaperone J-domain"/>
    <property type="match status" value="1"/>
</dbReference>
<keyword evidence="5" id="KW-1185">Reference proteome</keyword>
<evidence type="ECO:0000256" key="2">
    <source>
        <dbReference type="SAM" id="MobiDB-lite"/>
    </source>
</evidence>
<feature type="region of interest" description="Disordered" evidence="2">
    <location>
        <begin position="63"/>
        <end position="297"/>
    </location>
</feature>
<dbReference type="Pfam" id="PF00226">
    <property type="entry name" value="DnaJ"/>
    <property type="match status" value="1"/>
</dbReference>
<dbReference type="STRING" id="554155.C5FDH7"/>
<sequence>MQMPEHDPYEVLGIPSTAQTAQIRTAYKKLALKFHPDKIQDESLREKGTVEFRKIQEAYEFISDESKRAQYDQKKRAEAAAKERMPARGAPGTSSRRGNCVFEDITPREYSTGPKYEPRPPPSKSYRAPRDPSPVSVDRQRPSRYSDDDYEEQRSRSRKHADYERRHHHSKTRDPYEKKSSSSSNSKDYARHETARHSRERAKETRESTRSSRASNAKFRDKERRRDTSEKYSRTTYYATVEEYTDETSSESSSDTDDFSDREYTHPIREHRRPSEKPRPKLRRREANYSSSWESPKMAADIEGACEYMRTKAGLHKGPTPHESKPSVVYITPLGMHREKDTARRSSARPRMPERSQRDPTDVFDSSSRLHSSHNIPTRGTFSSSRPIPSLRRAGTVPVASFDTSHVEPIVPRSVKKKGTLFDSGYNSPANSPPIIPSGDFIRPSSRQPKIITPEFRHRQQ</sequence>
<evidence type="ECO:0000259" key="3">
    <source>
        <dbReference type="PROSITE" id="PS50076"/>
    </source>
</evidence>
<dbReference type="Gene3D" id="1.10.287.110">
    <property type="entry name" value="DnaJ domain"/>
    <property type="match status" value="1"/>
</dbReference>
<organism evidence="4 5">
    <name type="scientific">Arthroderma otae (strain ATCC MYA-4605 / CBS 113480)</name>
    <name type="common">Microsporum canis</name>
    <dbReference type="NCBI Taxonomy" id="554155"/>
    <lineage>
        <taxon>Eukaryota</taxon>
        <taxon>Fungi</taxon>
        <taxon>Dikarya</taxon>
        <taxon>Ascomycota</taxon>
        <taxon>Pezizomycotina</taxon>
        <taxon>Eurotiomycetes</taxon>
        <taxon>Eurotiomycetidae</taxon>
        <taxon>Onygenales</taxon>
        <taxon>Arthrodermataceae</taxon>
        <taxon>Microsporum</taxon>
    </lineage>
</organism>
<dbReference type="OrthoDB" id="10250354at2759"/>
<feature type="compositionally biased region" description="Basic and acidic residues" evidence="2">
    <location>
        <begin position="138"/>
        <end position="165"/>
    </location>
</feature>
<dbReference type="Proteomes" id="UP000002035">
    <property type="component" value="Unassembled WGS sequence"/>
</dbReference>
<reference evidence="5" key="1">
    <citation type="journal article" date="2012" name="MBio">
        <title>Comparative genome analysis of Trichophyton rubrum and related dermatophytes reveals candidate genes involved in infection.</title>
        <authorList>
            <person name="Martinez D.A."/>
            <person name="Oliver B.G."/>
            <person name="Graeser Y."/>
            <person name="Goldberg J.M."/>
            <person name="Li W."/>
            <person name="Martinez-Rossi N.M."/>
            <person name="Monod M."/>
            <person name="Shelest E."/>
            <person name="Barton R.C."/>
            <person name="Birch E."/>
            <person name="Brakhage A.A."/>
            <person name="Chen Z."/>
            <person name="Gurr S.J."/>
            <person name="Heiman D."/>
            <person name="Heitman J."/>
            <person name="Kosti I."/>
            <person name="Rossi A."/>
            <person name="Saif S."/>
            <person name="Samalova M."/>
            <person name="Saunders C.W."/>
            <person name="Shea T."/>
            <person name="Summerbell R.C."/>
            <person name="Xu J."/>
            <person name="Young S."/>
            <person name="Zeng Q."/>
            <person name="Birren B.W."/>
            <person name="Cuomo C.A."/>
            <person name="White T.C."/>
        </authorList>
    </citation>
    <scope>NUCLEOTIDE SEQUENCE [LARGE SCALE GENOMIC DNA]</scope>
    <source>
        <strain evidence="5">ATCC MYA-4605 / CBS 113480</strain>
    </source>
</reference>
<dbReference type="HOGENOM" id="CLU_593078_0_0_1"/>
<dbReference type="GO" id="GO:0036503">
    <property type="term" value="P:ERAD pathway"/>
    <property type="evidence" value="ECO:0007669"/>
    <property type="project" value="TreeGrafter"/>
</dbReference>
<proteinExistence type="predicted"/>
<dbReference type="InterPro" id="IPR051948">
    <property type="entry name" value="Hsp70_co-chaperone_J-domain"/>
</dbReference>
<evidence type="ECO:0000256" key="1">
    <source>
        <dbReference type="ARBA" id="ARBA00023186"/>
    </source>
</evidence>
<feature type="compositionally biased region" description="Polar residues" evidence="2">
    <location>
        <begin position="364"/>
        <end position="387"/>
    </location>
</feature>
<dbReference type="EMBL" id="DS995701">
    <property type="protein sequence ID" value="EEQ27951.1"/>
    <property type="molecule type" value="Genomic_DNA"/>
</dbReference>
<gene>
    <name evidence="4" type="ORF">MCYG_00839</name>
</gene>
<accession>C5FDH7</accession>
<feature type="compositionally biased region" description="Acidic residues" evidence="2">
    <location>
        <begin position="243"/>
        <end position="258"/>
    </location>
</feature>
<dbReference type="PANTHER" id="PTHR44360:SF1">
    <property type="entry name" value="DNAJ HOMOLOG SUBFAMILY B MEMBER 9"/>
    <property type="match status" value="1"/>
</dbReference>
<dbReference type="GO" id="GO:0005783">
    <property type="term" value="C:endoplasmic reticulum"/>
    <property type="evidence" value="ECO:0007669"/>
    <property type="project" value="TreeGrafter"/>
</dbReference>
<feature type="region of interest" description="Disordered" evidence="2">
    <location>
        <begin position="425"/>
        <end position="461"/>
    </location>
</feature>
<dbReference type="CDD" id="cd06257">
    <property type="entry name" value="DnaJ"/>
    <property type="match status" value="1"/>
</dbReference>
<dbReference type="OMA" id="TSHVEPI"/>
<name>C5FDH7_ARTOC</name>
<dbReference type="PRINTS" id="PR00625">
    <property type="entry name" value="JDOMAIN"/>
</dbReference>
<feature type="domain" description="J" evidence="3">
    <location>
        <begin position="7"/>
        <end position="75"/>
    </location>
</feature>
<dbReference type="GO" id="GO:0051787">
    <property type="term" value="F:misfolded protein binding"/>
    <property type="evidence" value="ECO:0007669"/>
    <property type="project" value="TreeGrafter"/>
</dbReference>
<dbReference type="GO" id="GO:0051087">
    <property type="term" value="F:protein-folding chaperone binding"/>
    <property type="evidence" value="ECO:0007669"/>
    <property type="project" value="TreeGrafter"/>
</dbReference>
<feature type="compositionally biased region" description="Basic and acidic residues" evidence="2">
    <location>
        <begin position="218"/>
        <end position="233"/>
    </location>
</feature>
<dbReference type="GeneID" id="9226665"/>
<dbReference type="AlphaFoldDB" id="C5FDH7"/>
<dbReference type="SMART" id="SM00271">
    <property type="entry name" value="DnaJ"/>
    <property type="match status" value="1"/>
</dbReference>
<dbReference type="eggNOG" id="KOG0712">
    <property type="taxonomic scope" value="Eukaryota"/>
</dbReference>
<feature type="compositionally biased region" description="Basic and acidic residues" evidence="2">
    <location>
        <begin position="64"/>
        <end position="86"/>
    </location>
</feature>
<feature type="region of interest" description="Disordered" evidence="2">
    <location>
        <begin position="332"/>
        <end position="391"/>
    </location>
</feature>
<feature type="compositionally biased region" description="Basic and acidic residues" evidence="2">
    <location>
        <begin position="259"/>
        <end position="279"/>
    </location>
</feature>
<protein>
    <submittedName>
        <fullName evidence="4">DnaJ domain-containing protein</fullName>
    </submittedName>
</protein>
<dbReference type="InterPro" id="IPR001623">
    <property type="entry name" value="DnaJ_domain"/>
</dbReference>
<evidence type="ECO:0000313" key="4">
    <source>
        <dbReference type="EMBL" id="EEQ27951.1"/>
    </source>
</evidence>
<keyword evidence="1" id="KW-0143">Chaperone</keyword>
<evidence type="ECO:0000313" key="5">
    <source>
        <dbReference type="Proteomes" id="UP000002035"/>
    </source>
</evidence>
<feature type="compositionally biased region" description="Basic and acidic residues" evidence="2">
    <location>
        <begin position="351"/>
        <end position="361"/>
    </location>
</feature>
<feature type="compositionally biased region" description="Basic and acidic residues" evidence="2">
    <location>
        <begin position="188"/>
        <end position="210"/>
    </location>
</feature>
<dbReference type="InterPro" id="IPR036869">
    <property type="entry name" value="J_dom_sf"/>
</dbReference>
<dbReference type="PROSITE" id="PS50076">
    <property type="entry name" value="DNAJ_2"/>
    <property type="match status" value="1"/>
</dbReference>
<dbReference type="PANTHER" id="PTHR44360">
    <property type="entry name" value="DNAJ HOMOLOG SUBFAMILY B MEMBER 9"/>
    <property type="match status" value="1"/>
</dbReference>
<dbReference type="RefSeq" id="XP_002850735.1">
    <property type="nucleotide sequence ID" value="XM_002850689.1"/>
</dbReference>
<dbReference type="VEuPathDB" id="FungiDB:MCYG_00839"/>